<comment type="cofactor">
    <cofactor evidence="2 9">
        <name>[4Fe-4S] cluster</name>
        <dbReference type="ChEBI" id="CHEBI:49883"/>
    </cofactor>
</comment>
<dbReference type="InterPro" id="IPR017900">
    <property type="entry name" value="4Fe4S_Fe_S_CS"/>
</dbReference>
<dbReference type="PANTHER" id="PTHR42859">
    <property type="entry name" value="OXIDOREDUCTASE"/>
    <property type="match status" value="1"/>
</dbReference>
<dbReference type="PRINTS" id="PR00354">
    <property type="entry name" value="7FE8SFRDOXIN"/>
</dbReference>
<evidence type="ECO:0000313" key="11">
    <source>
        <dbReference type="EMBL" id="RUS53042.1"/>
    </source>
</evidence>
<dbReference type="PANTHER" id="PTHR42859:SF2">
    <property type="entry name" value="FERREDOXIN"/>
    <property type="match status" value="1"/>
</dbReference>
<dbReference type="PROSITE" id="PS51379">
    <property type="entry name" value="4FE4S_FER_2"/>
    <property type="match status" value="1"/>
</dbReference>
<proteinExistence type="predicted"/>
<comment type="caution">
    <text evidence="11">The sequence shown here is derived from an EMBL/GenBank/DDBJ whole genome shotgun (WGS) entry which is preliminary data.</text>
</comment>
<dbReference type="PROSITE" id="PS00198">
    <property type="entry name" value="4FE4S_FER_1"/>
    <property type="match status" value="1"/>
</dbReference>
<dbReference type="AlphaFoldDB" id="A0A433RQI9"/>
<evidence type="ECO:0000313" key="12">
    <source>
        <dbReference type="Proteomes" id="UP000288623"/>
    </source>
</evidence>
<evidence type="ECO:0000256" key="4">
    <source>
        <dbReference type="ARBA" id="ARBA00022485"/>
    </source>
</evidence>
<keyword evidence="12" id="KW-1185">Reference proteome</keyword>
<dbReference type="GO" id="GO:0051539">
    <property type="term" value="F:4 iron, 4 sulfur cluster binding"/>
    <property type="evidence" value="ECO:0007669"/>
    <property type="project" value="UniProtKB-UniRule"/>
</dbReference>
<protein>
    <recommendedName>
        <fullName evidence="9">Ferredoxin</fullName>
    </recommendedName>
</protein>
<evidence type="ECO:0000259" key="10">
    <source>
        <dbReference type="PROSITE" id="PS51379"/>
    </source>
</evidence>
<comment type="function">
    <text evidence="9">Ferredoxins are iron-sulfur proteins that transfer electrons in a wide variety of metabolic reactions.</text>
</comment>
<evidence type="ECO:0000256" key="1">
    <source>
        <dbReference type="ARBA" id="ARBA00001927"/>
    </source>
</evidence>
<dbReference type="InterPro" id="IPR000813">
    <property type="entry name" value="7Fe_ferredoxin"/>
</dbReference>
<evidence type="ECO:0000256" key="7">
    <source>
        <dbReference type="ARBA" id="ARBA00023004"/>
    </source>
</evidence>
<dbReference type="SUPFAM" id="SSF54862">
    <property type="entry name" value="4Fe-4S ferredoxins"/>
    <property type="match status" value="1"/>
</dbReference>
<evidence type="ECO:0000256" key="2">
    <source>
        <dbReference type="ARBA" id="ARBA00001966"/>
    </source>
</evidence>
<keyword evidence="7 9" id="KW-0408">Iron</keyword>
<organism evidence="11 12">
    <name type="scientific">Candidatus Kurthia intestinigallinarum</name>
    <dbReference type="NCBI Taxonomy" id="1562256"/>
    <lineage>
        <taxon>Bacteria</taxon>
        <taxon>Bacillati</taxon>
        <taxon>Bacillota</taxon>
        <taxon>Bacilli</taxon>
        <taxon>Bacillales</taxon>
        <taxon>Caryophanaceae</taxon>
        <taxon>Kurthia</taxon>
    </lineage>
</organism>
<dbReference type="Proteomes" id="UP000288623">
    <property type="component" value="Unassembled WGS sequence"/>
</dbReference>
<keyword evidence="3 9" id="KW-0813">Transport</keyword>
<evidence type="ECO:0000256" key="6">
    <source>
        <dbReference type="ARBA" id="ARBA00022982"/>
    </source>
</evidence>
<keyword evidence="5 9" id="KW-0479">Metal-binding</keyword>
<dbReference type="Gene3D" id="3.30.70.20">
    <property type="match status" value="1"/>
</dbReference>
<evidence type="ECO:0000256" key="3">
    <source>
        <dbReference type="ARBA" id="ARBA00022448"/>
    </source>
</evidence>
<dbReference type="RefSeq" id="WP_126991586.1">
    <property type="nucleotide sequence ID" value="NZ_JTFC01000041.1"/>
</dbReference>
<reference evidence="11 12" key="1">
    <citation type="submission" date="2014-11" db="EMBL/GenBank/DDBJ databases">
        <title>Genome sequence and analysis of novel Kurthia sp.</title>
        <authorList>
            <person name="Lawson J.N."/>
            <person name="Gonzalez J.E."/>
            <person name="Rinauldi L."/>
            <person name="Xuan Z."/>
            <person name="Firman A."/>
            <person name="Shaddox L."/>
            <person name="Trudeau A."/>
            <person name="Shah S."/>
            <person name="Reiman D."/>
        </authorList>
    </citation>
    <scope>NUCLEOTIDE SEQUENCE [LARGE SCALE GENOMIC DNA]</scope>
    <source>
        <strain evidence="11 12">3B1D</strain>
    </source>
</reference>
<dbReference type="OrthoDB" id="9798098at2"/>
<comment type="cofactor">
    <cofactor evidence="1">
        <name>[3Fe-4S] cluster</name>
        <dbReference type="ChEBI" id="CHEBI:21137"/>
    </cofactor>
</comment>
<accession>A0A433RQI9</accession>
<evidence type="ECO:0000256" key="9">
    <source>
        <dbReference type="RuleBase" id="RU365098"/>
    </source>
</evidence>
<dbReference type="InterPro" id="IPR050294">
    <property type="entry name" value="RnfB_subfamily"/>
</dbReference>
<evidence type="ECO:0000256" key="5">
    <source>
        <dbReference type="ARBA" id="ARBA00022723"/>
    </source>
</evidence>
<evidence type="ECO:0000256" key="8">
    <source>
        <dbReference type="ARBA" id="ARBA00023014"/>
    </source>
</evidence>
<keyword evidence="8 9" id="KW-0411">Iron-sulfur</keyword>
<sequence>MAFVITSACQNEKAATCLAACPVDCIVLAGTQYVIDPDVCIDCGACETVCPVEAIYPQEELPADELGAIDLARNYFKP</sequence>
<keyword evidence="6 9" id="KW-0249">Electron transport</keyword>
<dbReference type="GO" id="GO:0009055">
    <property type="term" value="F:electron transfer activity"/>
    <property type="evidence" value="ECO:0007669"/>
    <property type="project" value="UniProtKB-UniRule"/>
</dbReference>
<dbReference type="Pfam" id="PF00037">
    <property type="entry name" value="Fer4"/>
    <property type="match status" value="1"/>
</dbReference>
<name>A0A433RQI9_9BACL</name>
<dbReference type="InterPro" id="IPR017896">
    <property type="entry name" value="4Fe4S_Fe-S-bd"/>
</dbReference>
<gene>
    <name evidence="11" type="ORF">QI30_15915</name>
</gene>
<dbReference type="EMBL" id="JTFC01000041">
    <property type="protein sequence ID" value="RUS53042.1"/>
    <property type="molecule type" value="Genomic_DNA"/>
</dbReference>
<feature type="domain" description="4Fe-4S ferredoxin-type" evidence="10">
    <location>
        <begin position="31"/>
        <end position="60"/>
    </location>
</feature>
<dbReference type="GO" id="GO:0046872">
    <property type="term" value="F:metal ion binding"/>
    <property type="evidence" value="ECO:0007669"/>
    <property type="project" value="UniProtKB-UniRule"/>
</dbReference>
<keyword evidence="4 9" id="KW-0004">4Fe-4S</keyword>